<evidence type="ECO:0000259" key="6">
    <source>
        <dbReference type="PROSITE" id="PS51284"/>
    </source>
</evidence>
<dbReference type="PROSITE" id="PS51284">
    <property type="entry name" value="DOC"/>
    <property type="match status" value="1"/>
</dbReference>
<dbReference type="OrthoDB" id="24948at2759"/>
<dbReference type="Proteomes" id="UP000075714">
    <property type="component" value="Unassembled WGS sequence"/>
</dbReference>
<evidence type="ECO:0000256" key="5">
    <source>
        <dbReference type="ARBA" id="ARBA00023306"/>
    </source>
</evidence>
<dbReference type="GO" id="GO:0051301">
    <property type="term" value="P:cell division"/>
    <property type="evidence" value="ECO:0007669"/>
    <property type="project" value="UniProtKB-KW"/>
</dbReference>
<dbReference type="InterPro" id="IPR016901">
    <property type="entry name" value="APC10/Doc1"/>
</dbReference>
<dbReference type="PANTHER" id="PTHR12936:SF0">
    <property type="entry name" value="ANAPHASE-PROMOTING COMPLEX SUBUNIT 10"/>
    <property type="match status" value="1"/>
</dbReference>
<gene>
    <name evidence="7" type="ORF">GPECTOR_22g835</name>
</gene>
<keyword evidence="2" id="KW-0132">Cell division</keyword>
<dbReference type="GO" id="GO:0005680">
    <property type="term" value="C:anaphase-promoting complex"/>
    <property type="evidence" value="ECO:0007669"/>
    <property type="project" value="InterPro"/>
</dbReference>
<name>A0A150GHH6_GONPE</name>
<evidence type="ECO:0000313" key="7">
    <source>
        <dbReference type="EMBL" id="KXZ49243.1"/>
    </source>
</evidence>
<feature type="domain" description="DOC" evidence="6">
    <location>
        <begin position="1"/>
        <end position="116"/>
    </location>
</feature>
<evidence type="ECO:0000256" key="1">
    <source>
        <dbReference type="ARBA" id="ARBA00006762"/>
    </source>
</evidence>
<evidence type="ECO:0000313" key="8">
    <source>
        <dbReference type="Proteomes" id="UP000075714"/>
    </source>
</evidence>
<dbReference type="Gene3D" id="2.60.120.260">
    <property type="entry name" value="Galactose-binding domain-like"/>
    <property type="match status" value="1"/>
</dbReference>
<dbReference type="InterPro" id="IPR008979">
    <property type="entry name" value="Galactose-bd-like_sf"/>
</dbReference>
<sequence>MPLLEMHMHVDFKLDESYTPSRVSVRAGHTYQDLKEVRVVELEEPSGWVVIPLTAEATPHEPLRAFYVQLAVLANHQNGRDTHIRQVKIFSARTDSHRALPCSISTQPMALYSAVR</sequence>
<protein>
    <recommendedName>
        <fullName evidence="6">DOC domain-containing protein</fullName>
    </recommendedName>
</protein>
<dbReference type="STRING" id="33097.A0A150GHH6"/>
<evidence type="ECO:0000256" key="4">
    <source>
        <dbReference type="ARBA" id="ARBA00022786"/>
    </source>
</evidence>
<keyword evidence="4" id="KW-0833">Ubl conjugation pathway</keyword>
<dbReference type="GO" id="GO:0070979">
    <property type="term" value="P:protein K11-linked ubiquitination"/>
    <property type="evidence" value="ECO:0007669"/>
    <property type="project" value="TreeGrafter"/>
</dbReference>
<dbReference type="PANTHER" id="PTHR12936">
    <property type="entry name" value="ANAPHASE-PROMOTING COMPLEX 10"/>
    <property type="match status" value="1"/>
</dbReference>
<dbReference type="SMART" id="SM01337">
    <property type="entry name" value="APC10"/>
    <property type="match status" value="1"/>
</dbReference>
<comment type="caution">
    <text evidence="7">The sequence shown here is derived from an EMBL/GenBank/DDBJ whole genome shotgun (WGS) entry which is preliminary data.</text>
</comment>
<dbReference type="AlphaFoldDB" id="A0A150GHH6"/>
<dbReference type="GO" id="GO:0031145">
    <property type="term" value="P:anaphase-promoting complex-dependent catabolic process"/>
    <property type="evidence" value="ECO:0007669"/>
    <property type="project" value="InterPro"/>
</dbReference>
<comment type="similarity">
    <text evidence="1">Belongs to the APC10 family.</text>
</comment>
<keyword evidence="8" id="KW-1185">Reference proteome</keyword>
<keyword evidence="3" id="KW-0498">Mitosis</keyword>
<accession>A0A150GHH6</accession>
<dbReference type="Pfam" id="PF03256">
    <property type="entry name" value="ANAPC10"/>
    <property type="match status" value="1"/>
</dbReference>
<dbReference type="InterPro" id="IPR004939">
    <property type="entry name" value="APC_su10/DOC_dom"/>
</dbReference>
<proteinExistence type="inferred from homology"/>
<reference evidence="8" key="1">
    <citation type="journal article" date="2016" name="Nat. Commun.">
        <title>The Gonium pectorale genome demonstrates co-option of cell cycle regulation during the evolution of multicellularity.</title>
        <authorList>
            <person name="Hanschen E.R."/>
            <person name="Marriage T.N."/>
            <person name="Ferris P.J."/>
            <person name="Hamaji T."/>
            <person name="Toyoda A."/>
            <person name="Fujiyama A."/>
            <person name="Neme R."/>
            <person name="Noguchi H."/>
            <person name="Minakuchi Y."/>
            <person name="Suzuki M."/>
            <person name="Kawai-Toyooka H."/>
            <person name="Smith D.R."/>
            <person name="Sparks H."/>
            <person name="Anderson J."/>
            <person name="Bakaric R."/>
            <person name="Luria V."/>
            <person name="Karger A."/>
            <person name="Kirschner M.W."/>
            <person name="Durand P.M."/>
            <person name="Michod R.E."/>
            <person name="Nozaki H."/>
            <person name="Olson B.J."/>
        </authorList>
    </citation>
    <scope>NUCLEOTIDE SEQUENCE [LARGE SCALE GENOMIC DNA]</scope>
    <source>
        <strain evidence="8">NIES-2863</strain>
    </source>
</reference>
<organism evidence="7 8">
    <name type="scientific">Gonium pectorale</name>
    <name type="common">Green alga</name>
    <dbReference type="NCBI Taxonomy" id="33097"/>
    <lineage>
        <taxon>Eukaryota</taxon>
        <taxon>Viridiplantae</taxon>
        <taxon>Chlorophyta</taxon>
        <taxon>core chlorophytes</taxon>
        <taxon>Chlorophyceae</taxon>
        <taxon>CS clade</taxon>
        <taxon>Chlamydomonadales</taxon>
        <taxon>Volvocaceae</taxon>
        <taxon>Gonium</taxon>
    </lineage>
</organism>
<dbReference type="EMBL" id="LSYV01000023">
    <property type="protein sequence ID" value="KXZ49243.1"/>
    <property type="molecule type" value="Genomic_DNA"/>
</dbReference>
<keyword evidence="5" id="KW-0131">Cell cycle</keyword>
<evidence type="ECO:0000256" key="3">
    <source>
        <dbReference type="ARBA" id="ARBA00022776"/>
    </source>
</evidence>
<evidence type="ECO:0000256" key="2">
    <source>
        <dbReference type="ARBA" id="ARBA00022618"/>
    </source>
</evidence>
<dbReference type="SUPFAM" id="SSF49785">
    <property type="entry name" value="Galactose-binding domain-like"/>
    <property type="match status" value="1"/>
</dbReference>